<sequence>MATTTPVGPTTMTTHADHHHDLEFIPIPIAAPSEPPASTSVPIASPDDIRTPQQTLRASGGRILEKEDVDGGRWKAGDVEECGTKMRTPTTTMTATSLQTPKKDGFLSISEISYFHIQMQYMLHVKGCYFGKLCMNSGLTLLKQLHNPYLATPRSINEYFKSVSPSDANKPDVLAWLSHLKSGVQIGMGRSTEASEEGSGRLPHVQQCNLLAHSEAQEHEEMPTPLIESSRVPVGFRPERTVTSQTEKERERENFQRVVAREAQENSPEPGFRLGNSMGLNYPEILTLGLVTAEDAKQLFDIFYKHINPFIALLDPVLLTPKSTLARCPILFTVICAIASRYHPPKSSIYPIAMRFAKHSAANALVLDEMKSIELCQAYLLMSDRDQTWLYTGLAVSIATALRLNQTLKTFNSATESEEREYLNRLRVWQFRSLLDQATAIQFGKPLIMKEDTITCHSGAWYRQSLYNLDYDVFLCGYDVLVRIVARFHEEVLLDRRGPINSERGNLRDTTMRYDGEIEIFKEEWKTKFKVGGAHRGAMLRPSELHFYVAYFRLVMFSFGFHQVFHAGIDAWYDYFFTKCLEYAKSVIRCMNEDLAPTGFMRYAPDHHFMCAAFAAVFLFKLVRPEFLFLLDKADKDESVKLIEILISKLSSSDIAVDDRHTPKLYARFLAMVLDKYQQSQETASGSSQTVPPVNIGASRSVPGETGKENSDNWQKSYVAQGYASAGFTYWPEAIHATGSWSIPFGSDAELLHIMNWSQDINGNVEMGDRYGNMETAMITSIQNLDNTTEWSQGMLMSGFTRNSSGRGFTLH</sequence>
<evidence type="ECO:0000313" key="8">
    <source>
        <dbReference type="EMBL" id="PBK98263.1"/>
    </source>
</evidence>
<feature type="domain" description="Xylanolytic transcriptional activator regulatory" evidence="7">
    <location>
        <begin position="329"/>
        <end position="457"/>
    </location>
</feature>
<feature type="region of interest" description="Disordered" evidence="6">
    <location>
        <begin position="29"/>
        <end position="49"/>
    </location>
</feature>
<dbReference type="InterPro" id="IPR051089">
    <property type="entry name" value="prtT"/>
</dbReference>
<proteinExistence type="predicted"/>
<dbReference type="GO" id="GO:0005634">
    <property type="term" value="C:nucleus"/>
    <property type="evidence" value="ECO:0007669"/>
    <property type="project" value="UniProtKB-SubCell"/>
</dbReference>
<dbReference type="CDD" id="cd12148">
    <property type="entry name" value="fungal_TF_MHR"/>
    <property type="match status" value="1"/>
</dbReference>
<evidence type="ECO:0000256" key="4">
    <source>
        <dbReference type="ARBA" id="ARBA00023163"/>
    </source>
</evidence>
<evidence type="ECO:0000256" key="3">
    <source>
        <dbReference type="ARBA" id="ARBA00023125"/>
    </source>
</evidence>
<dbReference type="GO" id="GO:0000981">
    <property type="term" value="F:DNA-binding transcription factor activity, RNA polymerase II-specific"/>
    <property type="evidence" value="ECO:0007669"/>
    <property type="project" value="TreeGrafter"/>
</dbReference>
<dbReference type="Pfam" id="PF04082">
    <property type="entry name" value="Fungal_trans"/>
    <property type="match status" value="1"/>
</dbReference>
<dbReference type="OrthoDB" id="3163292at2759"/>
<dbReference type="Proteomes" id="UP000217790">
    <property type="component" value="Unassembled WGS sequence"/>
</dbReference>
<dbReference type="PANTHER" id="PTHR31845:SF19">
    <property type="entry name" value="TRANSCRIPTION FACTOR DOMAIN-CONTAINING PROTEIN"/>
    <property type="match status" value="1"/>
</dbReference>
<dbReference type="GO" id="GO:0006351">
    <property type="term" value="P:DNA-templated transcription"/>
    <property type="evidence" value="ECO:0007669"/>
    <property type="project" value="InterPro"/>
</dbReference>
<evidence type="ECO:0000256" key="6">
    <source>
        <dbReference type="SAM" id="MobiDB-lite"/>
    </source>
</evidence>
<feature type="compositionally biased region" description="Polar residues" evidence="6">
    <location>
        <begin position="683"/>
        <end position="692"/>
    </location>
</feature>
<reference evidence="9" key="1">
    <citation type="journal article" date="2017" name="Nat. Ecol. Evol.">
        <title>Genome expansion and lineage-specific genetic innovations in the forest pathogenic fungi Armillaria.</title>
        <authorList>
            <person name="Sipos G."/>
            <person name="Prasanna A.N."/>
            <person name="Walter M.C."/>
            <person name="O'Connor E."/>
            <person name="Balint B."/>
            <person name="Krizsan K."/>
            <person name="Kiss B."/>
            <person name="Hess J."/>
            <person name="Varga T."/>
            <person name="Slot J."/>
            <person name="Riley R."/>
            <person name="Boka B."/>
            <person name="Rigling D."/>
            <person name="Barry K."/>
            <person name="Lee J."/>
            <person name="Mihaltcheva S."/>
            <person name="LaButti K."/>
            <person name="Lipzen A."/>
            <person name="Waldron R."/>
            <person name="Moloney N.M."/>
            <person name="Sperisen C."/>
            <person name="Kredics L."/>
            <person name="Vagvoelgyi C."/>
            <person name="Patrignani A."/>
            <person name="Fitzpatrick D."/>
            <person name="Nagy I."/>
            <person name="Doyle S."/>
            <person name="Anderson J.B."/>
            <person name="Grigoriev I.V."/>
            <person name="Gueldener U."/>
            <person name="Muensterkoetter M."/>
            <person name="Nagy L.G."/>
        </authorList>
    </citation>
    <scope>NUCLEOTIDE SEQUENCE [LARGE SCALE GENOMIC DNA]</scope>
    <source>
        <strain evidence="9">Ar21-2</strain>
    </source>
</reference>
<dbReference type="GO" id="GO:0000976">
    <property type="term" value="F:transcription cis-regulatory region binding"/>
    <property type="evidence" value="ECO:0007669"/>
    <property type="project" value="TreeGrafter"/>
</dbReference>
<dbReference type="InParanoid" id="A0A2H3ECR1"/>
<evidence type="ECO:0000259" key="7">
    <source>
        <dbReference type="Pfam" id="PF04082"/>
    </source>
</evidence>
<keyword evidence="3" id="KW-0238">DNA-binding</keyword>
<dbReference type="EMBL" id="KZ293648">
    <property type="protein sequence ID" value="PBK98263.1"/>
    <property type="molecule type" value="Genomic_DNA"/>
</dbReference>
<comment type="subcellular location">
    <subcellularLocation>
        <location evidence="1">Nucleus</location>
    </subcellularLocation>
</comment>
<feature type="compositionally biased region" description="Low complexity" evidence="6">
    <location>
        <begin position="29"/>
        <end position="42"/>
    </location>
</feature>
<dbReference type="STRING" id="47427.A0A2H3ECR1"/>
<evidence type="ECO:0000256" key="1">
    <source>
        <dbReference type="ARBA" id="ARBA00004123"/>
    </source>
</evidence>
<keyword evidence="5" id="KW-0539">Nucleus</keyword>
<evidence type="ECO:0000256" key="5">
    <source>
        <dbReference type="ARBA" id="ARBA00023242"/>
    </source>
</evidence>
<keyword evidence="4" id="KW-0804">Transcription</keyword>
<keyword evidence="9" id="KW-1185">Reference proteome</keyword>
<dbReference type="GO" id="GO:0008270">
    <property type="term" value="F:zinc ion binding"/>
    <property type="evidence" value="ECO:0007669"/>
    <property type="project" value="InterPro"/>
</dbReference>
<dbReference type="PANTHER" id="PTHR31845">
    <property type="entry name" value="FINGER DOMAIN PROTEIN, PUTATIVE-RELATED"/>
    <property type="match status" value="1"/>
</dbReference>
<feature type="region of interest" description="Disordered" evidence="6">
    <location>
        <begin position="683"/>
        <end position="712"/>
    </location>
</feature>
<dbReference type="AlphaFoldDB" id="A0A2H3ECR1"/>
<name>A0A2H3ECR1_ARMGA</name>
<evidence type="ECO:0000313" key="9">
    <source>
        <dbReference type="Proteomes" id="UP000217790"/>
    </source>
</evidence>
<evidence type="ECO:0000256" key="2">
    <source>
        <dbReference type="ARBA" id="ARBA00023015"/>
    </source>
</evidence>
<gene>
    <name evidence="8" type="ORF">ARMGADRAFT_1161736</name>
</gene>
<dbReference type="InterPro" id="IPR007219">
    <property type="entry name" value="XnlR_reg_dom"/>
</dbReference>
<accession>A0A2H3ECR1</accession>
<organism evidence="8 9">
    <name type="scientific">Armillaria gallica</name>
    <name type="common">Bulbous honey fungus</name>
    <name type="synonym">Armillaria bulbosa</name>
    <dbReference type="NCBI Taxonomy" id="47427"/>
    <lineage>
        <taxon>Eukaryota</taxon>
        <taxon>Fungi</taxon>
        <taxon>Dikarya</taxon>
        <taxon>Basidiomycota</taxon>
        <taxon>Agaricomycotina</taxon>
        <taxon>Agaricomycetes</taxon>
        <taxon>Agaricomycetidae</taxon>
        <taxon>Agaricales</taxon>
        <taxon>Marasmiineae</taxon>
        <taxon>Physalacriaceae</taxon>
        <taxon>Armillaria</taxon>
    </lineage>
</organism>
<protein>
    <recommendedName>
        <fullName evidence="7">Xylanolytic transcriptional activator regulatory domain-containing protein</fullName>
    </recommendedName>
</protein>
<keyword evidence="2" id="KW-0805">Transcription regulation</keyword>